<dbReference type="PIRSF" id="PIRSF001112">
    <property type="entry name" value="Epoxide_hydrolase"/>
    <property type="match status" value="1"/>
</dbReference>
<accession>A0A0N1H4R1</accession>
<dbReference type="EMBL" id="LFJN01000012">
    <property type="protein sequence ID" value="KPI40406.1"/>
    <property type="molecule type" value="Genomic_DNA"/>
</dbReference>
<dbReference type="PANTHER" id="PTHR21661:SF79">
    <property type="entry name" value="EPOXIDE HYDROLASE"/>
    <property type="match status" value="1"/>
</dbReference>
<sequence length="373" mass="42808">MSVKVRPFTIEVPPDEVDRMKRKLRDTRMPKLPIGRPSLTHKLYNKFVNFDWQVAHNHIQRHQHFIATIPDENTTVDIHFTHTRSSNPDAIPLLLIHGWPGSFFEFDRVVDDLAKTFHVVVPNIPGFMWSSPPPRRGWTLSDTARLYNKLMHALGHTAYAAQAGDWGMFIARELGSKYTSSCKAVHLNFCPTPLPDNLESSDLAEREKRVEARCDDWLDNHLGYAVCMRSRPHTIGVAFADNPVAIMMWVGEKYLELAHPNHMDEKWWDDVLTTVCLYYFSGCIMTSMLPYFENAKHADFGTHVLSPANRITCPMGFTSYMYDSRPGTKRGVERSGNLVWYREVDEGGHFAALETPEGFVEDLRAFLGEHYHT</sequence>
<dbReference type="InterPro" id="IPR029058">
    <property type="entry name" value="AB_hydrolase_fold"/>
</dbReference>
<evidence type="ECO:0000259" key="4">
    <source>
        <dbReference type="Pfam" id="PF06441"/>
    </source>
</evidence>
<dbReference type="InterPro" id="IPR000639">
    <property type="entry name" value="Epox_hydrolase-like"/>
</dbReference>
<comment type="caution">
    <text evidence="5">The sequence shown here is derived from an EMBL/GenBank/DDBJ whole genome shotgun (WGS) entry which is preliminary data.</text>
</comment>
<evidence type="ECO:0000313" key="6">
    <source>
        <dbReference type="Proteomes" id="UP000038010"/>
    </source>
</evidence>
<name>A0A0N1H4R1_9EURO</name>
<comment type="similarity">
    <text evidence="1">Belongs to the peptidase S33 family.</text>
</comment>
<feature type="active site" description="Proton donor" evidence="3">
    <location>
        <position position="291"/>
    </location>
</feature>
<dbReference type="VEuPathDB" id="FungiDB:AB675_7528"/>
<proteinExistence type="inferred from homology"/>
<dbReference type="GO" id="GO:0097176">
    <property type="term" value="P:epoxide metabolic process"/>
    <property type="evidence" value="ECO:0007669"/>
    <property type="project" value="TreeGrafter"/>
</dbReference>
<organism evidence="5 6">
    <name type="scientific">Cyphellophora attinorum</name>
    <dbReference type="NCBI Taxonomy" id="1664694"/>
    <lineage>
        <taxon>Eukaryota</taxon>
        <taxon>Fungi</taxon>
        <taxon>Dikarya</taxon>
        <taxon>Ascomycota</taxon>
        <taxon>Pezizomycotina</taxon>
        <taxon>Eurotiomycetes</taxon>
        <taxon>Chaetothyriomycetidae</taxon>
        <taxon>Chaetothyriales</taxon>
        <taxon>Cyphellophoraceae</taxon>
        <taxon>Cyphellophora</taxon>
    </lineage>
</organism>
<dbReference type="OrthoDB" id="7130006at2759"/>
<dbReference type="STRING" id="1664694.A0A0N1H4R1"/>
<dbReference type="Gene3D" id="3.40.50.1820">
    <property type="entry name" value="alpha/beta hydrolase"/>
    <property type="match status" value="1"/>
</dbReference>
<dbReference type="Pfam" id="PF06441">
    <property type="entry name" value="EHN"/>
    <property type="match status" value="1"/>
</dbReference>
<dbReference type="PANTHER" id="PTHR21661">
    <property type="entry name" value="EPOXIDE HYDROLASE 1-RELATED"/>
    <property type="match status" value="1"/>
</dbReference>
<evidence type="ECO:0000313" key="5">
    <source>
        <dbReference type="EMBL" id="KPI40406.1"/>
    </source>
</evidence>
<dbReference type="PRINTS" id="PR00412">
    <property type="entry name" value="EPOXHYDRLASE"/>
</dbReference>
<dbReference type="SUPFAM" id="SSF53474">
    <property type="entry name" value="alpha/beta-Hydrolases"/>
    <property type="match status" value="1"/>
</dbReference>
<dbReference type="InterPro" id="IPR010497">
    <property type="entry name" value="Epoxide_hydro_N"/>
</dbReference>
<dbReference type="Proteomes" id="UP000038010">
    <property type="component" value="Unassembled WGS sequence"/>
</dbReference>
<dbReference type="GO" id="GO:0004301">
    <property type="term" value="F:epoxide hydrolase activity"/>
    <property type="evidence" value="ECO:0007669"/>
    <property type="project" value="TreeGrafter"/>
</dbReference>
<keyword evidence="6" id="KW-1185">Reference proteome</keyword>
<dbReference type="InterPro" id="IPR016292">
    <property type="entry name" value="Epoxide_hydrolase"/>
</dbReference>
<gene>
    <name evidence="5" type="ORF">AB675_7528</name>
</gene>
<dbReference type="AlphaFoldDB" id="A0A0N1H4R1"/>
<reference evidence="5 6" key="1">
    <citation type="submission" date="2015-06" db="EMBL/GenBank/DDBJ databases">
        <title>Draft genome of the ant-associated black yeast Phialophora attae CBS 131958.</title>
        <authorList>
            <person name="Moreno L.F."/>
            <person name="Stielow B.J."/>
            <person name="de Hoog S."/>
            <person name="Vicente V.A."/>
            <person name="Weiss V.A."/>
            <person name="de Vries M."/>
            <person name="Cruz L.M."/>
            <person name="Souza E.M."/>
        </authorList>
    </citation>
    <scope>NUCLEOTIDE SEQUENCE [LARGE SCALE GENOMIC DNA]</scope>
    <source>
        <strain evidence="5 6">CBS 131958</strain>
    </source>
</reference>
<dbReference type="GeneID" id="28739783"/>
<evidence type="ECO:0000256" key="1">
    <source>
        <dbReference type="ARBA" id="ARBA00010088"/>
    </source>
</evidence>
<feature type="active site" description="Nucleophile" evidence="3">
    <location>
        <position position="165"/>
    </location>
</feature>
<protein>
    <submittedName>
        <fullName evidence="5">Putative epoxide hydrolase</fullName>
    </submittedName>
</protein>
<evidence type="ECO:0000256" key="2">
    <source>
        <dbReference type="ARBA" id="ARBA00022801"/>
    </source>
</evidence>
<feature type="domain" description="Epoxide hydrolase N-terminal" evidence="4">
    <location>
        <begin position="5"/>
        <end position="106"/>
    </location>
</feature>
<feature type="active site" description="Proton acceptor" evidence="3">
    <location>
        <position position="349"/>
    </location>
</feature>
<keyword evidence="2 5" id="KW-0378">Hydrolase</keyword>
<dbReference type="RefSeq" id="XP_018000369.1">
    <property type="nucleotide sequence ID" value="XM_018147903.1"/>
</dbReference>
<evidence type="ECO:0000256" key="3">
    <source>
        <dbReference type="PIRSR" id="PIRSR001112-1"/>
    </source>
</evidence>